<reference evidence="7 8" key="1">
    <citation type="journal article" date="2011" name="J. Bacteriol.">
        <title>Draft genome sequence of the polycyclic aromatic hydrocarbon-degrading, genetically engineered bioluminescent bioreporter Pseudomonas fluorescens HK44.</title>
        <authorList>
            <person name="Chauhan A."/>
            <person name="Layton A.C."/>
            <person name="Williams D.E."/>
            <person name="Smartt A.E."/>
            <person name="Ripp S."/>
            <person name="Karpinets T.V."/>
            <person name="Brown S.D."/>
            <person name="Sayler G.S."/>
        </authorList>
    </citation>
    <scope>NUCLEOTIDE SEQUENCE [LARGE SCALE GENOMIC DNA]</scope>
    <source>
        <strain evidence="7 8">HK44</strain>
    </source>
</reference>
<evidence type="ECO:0000256" key="4">
    <source>
        <dbReference type="ARBA" id="ARBA00022679"/>
    </source>
</evidence>
<comment type="similarity">
    <text evidence="1">Belongs to the glycosyltransferase 2 family.</text>
</comment>
<protein>
    <recommendedName>
        <fullName evidence="6">Glycosyltransferase 2-like domain-containing protein</fullName>
    </recommendedName>
</protein>
<evidence type="ECO:0000259" key="6">
    <source>
        <dbReference type="Pfam" id="PF00535"/>
    </source>
</evidence>
<dbReference type="SUPFAM" id="SSF53448">
    <property type="entry name" value="Nucleotide-diphospho-sugar transferases"/>
    <property type="match status" value="1"/>
</dbReference>
<dbReference type="Proteomes" id="UP000022611">
    <property type="component" value="Unassembled WGS sequence"/>
</dbReference>
<evidence type="ECO:0000256" key="5">
    <source>
        <dbReference type="SAM" id="MobiDB-lite"/>
    </source>
</evidence>
<keyword evidence="2" id="KW-1003">Cell membrane</keyword>
<dbReference type="HOGENOM" id="CLU_784935_0_0_6"/>
<evidence type="ECO:0000256" key="2">
    <source>
        <dbReference type="ARBA" id="ARBA00022519"/>
    </source>
</evidence>
<dbReference type="PANTHER" id="PTHR43685">
    <property type="entry name" value="GLYCOSYLTRANSFERASE"/>
    <property type="match status" value="1"/>
</dbReference>
<dbReference type="PANTHER" id="PTHR43685:SF5">
    <property type="entry name" value="GLYCOSYLTRANSFERASE EPSE-RELATED"/>
    <property type="match status" value="1"/>
</dbReference>
<dbReference type="Gene3D" id="3.90.550.10">
    <property type="entry name" value="Spore Coat Polysaccharide Biosynthesis Protein SpsA, Chain A"/>
    <property type="match status" value="1"/>
</dbReference>
<evidence type="ECO:0000313" key="7">
    <source>
        <dbReference type="EMBL" id="EXF94056.1"/>
    </source>
</evidence>
<accession>A0A010RNG6</accession>
<dbReference type="OrthoDB" id="8742915at2"/>
<dbReference type="InterPro" id="IPR050834">
    <property type="entry name" value="Glycosyltransf_2"/>
</dbReference>
<dbReference type="InterPro" id="IPR001173">
    <property type="entry name" value="Glyco_trans_2-like"/>
</dbReference>
<dbReference type="GO" id="GO:0016757">
    <property type="term" value="F:glycosyltransferase activity"/>
    <property type="evidence" value="ECO:0007669"/>
    <property type="project" value="UniProtKB-KW"/>
</dbReference>
<evidence type="ECO:0000256" key="3">
    <source>
        <dbReference type="ARBA" id="ARBA00022676"/>
    </source>
</evidence>
<dbReference type="InterPro" id="IPR029044">
    <property type="entry name" value="Nucleotide-diphossugar_trans"/>
</dbReference>
<keyword evidence="2" id="KW-0472">Membrane</keyword>
<comment type="caution">
    <text evidence="7">The sequence shown here is derived from an EMBL/GenBank/DDBJ whole genome shotgun (WGS) entry which is preliminary data.</text>
</comment>
<feature type="domain" description="Glycosyltransferase 2-like" evidence="6">
    <location>
        <begin position="2"/>
        <end position="122"/>
    </location>
</feature>
<evidence type="ECO:0000313" key="8">
    <source>
        <dbReference type="Proteomes" id="UP000022611"/>
    </source>
</evidence>
<dbReference type="AlphaFoldDB" id="A0A010RNG6"/>
<dbReference type="Pfam" id="PF00535">
    <property type="entry name" value="Glycos_transf_2"/>
    <property type="match status" value="1"/>
</dbReference>
<keyword evidence="3" id="KW-0328">Glycosyltransferase</keyword>
<dbReference type="PATRIC" id="fig|1042209.11.peg.2964"/>
<keyword evidence="2" id="KW-0997">Cell inner membrane</keyword>
<dbReference type="eggNOG" id="COG1215">
    <property type="taxonomic scope" value="Bacteria"/>
</dbReference>
<dbReference type="EMBL" id="AFOY02000015">
    <property type="protein sequence ID" value="EXF94056.1"/>
    <property type="molecule type" value="Genomic_DNA"/>
</dbReference>
<sequence length="305" mass="33650">MRNAAPFVVRALASILREVTINLEVIVINDKSTDRSLELVLSIKDERVYVVDGPGKGIAAALNVGLALARGDIVMRCDADDLYPVSRINNQVTWLDNNPDYAAVCGGFTALDESGQLVTKLATGEIGEDITEELNLGCTRTHFCTYAVRKSAIDRVGGFRTYFETGEDIDYQLRLANFGRVMYLPQVAYEYRLHEASITHTQSNSKRIFFEGIARTFQAQRKMYGQDDLQRDQPPTIPDSSADSASSAAKQIGGMLMGSAWRTHQSGNKLDAIALGIRALTHMPFNVSSWRSVVALIVKSGKRPR</sequence>
<organism evidence="7 8">
    <name type="scientific">Pseudomonas fluorescens HK44</name>
    <dbReference type="NCBI Taxonomy" id="1042209"/>
    <lineage>
        <taxon>Bacteria</taxon>
        <taxon>Pseudomonadati</taxon>
        <taxon>Pseudomonadota</taxon>
        <taxon>Gammaproteobacteria</taxon>
        <taxon>Pseudomonadales</taxon>
        <taxon>Pseudomonadaceae</taxon>
        <taxon>Pseudomonas</taxon>
    </lineage>
</organism>
<gene>
    <name evidence="7" type="ORF">HK44_003070</name>
</gene>
<evidence type="ECO:0000256" key="1">
    <source>
        <dbReference type="ARBA" id="ARBA00006739"/>
    </source>
</evidence>
<keyword evidence="4" id="KW-0808">Transferase</keyword>
<proteinExistence type="inferred from homology"/>
<feature type="region of interest" description="Disordered" evidence="5">
    <location>
        <begin position="224"/>
        <end position="244"/>
    </location>
</feature>
<name>A0A010RNG6_PSEFL</name>